<dbReference type="AlphaFoldDB" id="A0A067BNC1"/>
<organism evidence="1 2">
    <name type="scientific">Saprolegnia parasitica (strain CBS 223.65)</name>
    <dbReference type="NCBI Taxonomy" id="695850"/>
    <lineage>
        <taxon>Eukaryota</taxon>
        <taxon>Sar</taxon>
        <taxon>Stramenopiles</taxon>
        <taxon>Oomycota</taxon>
        <taxon>Saprolegniomycetes</taxon>
        <taxon>Saprolegniales</taxon>
        <taxon>Saprolegniaceae</taxon>
        <taxon>Saprolegnia</taxon>
    </lineage>
</organism>
<keyword evidence="2" id="KW-1185">Reference proteome</keyword>
<name>A0A067BNC1_SAPPC</name>
<accession>A0A067BNC1</accession>
<dbReference type="VEuPathDB" id="FungiDB:SPRG_14157"/>
<gene>
    <name evidence="1" type="ORF">SPRG_14157</name>
</gene>
<dbReference type="KEGG" id="spar:SPRG_14157"/>
<dbReference type="EMBL" id="KK583326">
    <property type="protein sequence ID" value="KDO20009.1"/>
    <property type="molecule type" value="Genomic_DNA"/>
</dbReference>
<dbReference type="RefSeq" id="XP_012209245.1">
    <property type="nucleotide sequence ID" value="XM_012353855.1"/>
</dbReference>
<evidence type="ECO:0000313" key="1">
    <source>
        <dbReference type="EMBL" id="KDO20009.1"/>
    </source>
</evidence>
<dbReference type="GeneID" id="24135982"/>
<dbReference type="Proteomes" id="UP000030745">
    <property type="component" value="Unassembled WGS sequence"/>
</dbReference>
<protein>
    <submittedName>
        <fullName evidence="1">Uncharacterized protein</fullName>
    </submittedName>
</protein>
<feature type="non-terminal residue" evidence="1">
    <location>
        <position position="65"/>
    </location>
</feature>
<sequence>MDRLVPHFSFCHICITNMISFAKLTALVGLAASLVAGQTCFQGADEIGRTAPYALSSNGSVPLRT</sequence>
<reference evidence="1 2" key="1">
    <citation type="journal article" date="2013" name="PLoS Genet.">
        <title>Distinctive expansion of potential virulence genes in the genome of the oomycete fish pathogen Saprolegnia parasitica.</title>
        <authorList>
            <person name="Jiang R.H."/>
            <person name="de Bruijn I."/>
            <person name="Haas B.J."/>
            <person name="Belmonte R."/>
            <person name="Lobach L."/>
            <person name="Christie J."/>
            <person name="van den Ackerveken G."/>
            <person name="Bottin A."/>
            <person name="Bulone V."/>
            <person name="Diaz-Moreno S.M."/>
            <person name="Dumas B."/>
            <person name="Fan L."/>
            <person name="Gaulin E."/>
            <person name="Govers F."/>
            <person name="Grenville-Briggs L.J."/>
            <person name="Horner N.R."/>
            <person name="Levin J.Z."/>
            <person name="Mammella M."/>
            <person name="Meijer H.J."/>
            <person name="Morris P."/>
            <person name="Nusbaum C."/>
            <person name="Oome S."/>
            <person name="Phillips A.J."/>
            <person name="van Rooyen D."/>
            <person name="Rzeszutek E."/>
            <person name="Saraiva M."/>
            <person name="Secombes C.J."/>
            <person name="Seidl M.F."/>
            <person name="Snel B."/>
            <person name="Stassen J.H."/>
            <person name="Sykes S."/>
            <person name="Tripathy S."/>
            <person name="van den Berg H."/>
            <person name="Vega-Arreguin J.C."/>
            <person name="Wawra S."/>
            <person name="Young S.K."/>
            <person name="Zeng Q."/>
            <person name="Dieguez-Uribeondo J."/>
            <person name="Russ C."/>
            <person name="Tyler B.M."/>
            <person name="van West P."/>
        </authorList>
    </citation>
    <scope>NUCLEOTIDE SEQUENCE [LARGE SCALE GENOMIC DNA]</scope>
    <source>
        <strain evidence="1 2">CBS 223.65</strain>
    </source>
</reference>
<proteinExistence type="predicted"/>
<evidence type="ECO:0000313" key="2">
    <source>
        <dbReference type="Proteomes" id="UP000030745"/>
    </source>
</evidence>